<dbReference type="EMBL" id="VRYY01000331">
    <property type="protein sequence ID" value="MBG3877593.1"/>
    <property type="molecule type" value="Genomic_DNA"/>
</dbReference>
<evidence type="ECO:0000313" key="2">
    <source>
        <dbReference type="Proteomes" id="UP001194469"/>
    </source>
</evidence>
<keyword evidence="2" id="KW-1185">Reference proteome</keyword>
<proteinExistence type="predicted"/>
<evidence type="ECO:0000313" key="1">
    <source>
        <dbReference type="EMBL" id="MBG3877593.1"/>
    </source>
</evidence>
<protein>
    <submittedName>
        <fullName evidence="1">Uncharacterized protein</fullName>
    </submittedName>
</protein>
<dbReference type="Proteomes" id="UP001194469">
    <property type="component" value="Unassembled WGS sequence"/>
</dbReference>
<sequence length="177" mass="19728">MNLLPQDVLVMLKLSVARRTRWTYDQLGVALGMSMSMVYSSIRRAAQARLYDENRRRPVRAALEEFLVHGVKYAFPPDIGTVTRGVLTAFAAPALKGELLHDSGAEAVYVWPYPEGDHRGVSLSPLYKSVPVVALRNTRLYDALSLLDAIRIGRAREQQRAAEFLKGMLRSDDAPTA</sequence>
<reference evidence="1 2" key="1">
    <citation type="submission" date="2019-08" db="EMBL/GenBank/DDBJ databases">
        <authorList>
            <person name="Luo N."/>
        </authorList>
    </citation>
    <scope>NUCLEOTIDE SEQUENCE [LARGE SCALE GENOMIC DNA]</scope>
    <source>
        <strain evidence="1 2">NCIMB 9442</strain>
    </source>
</reference>
<accession>A0ABS0J587</accession>
<name>A0ABS0J587_9BACT</name>
<organism evidence="1 2">
    <name type="scientific">Nitratidesulfovibrio oxamicus</name>
    <dbReference type="NCBI Taxonomy" id="32016"/>
    <lineage>
        <taxon>Bacteria</taxon>
        <taxon>Pseudomonadati</taxon>
        <taxon>Thermodesulfobacteriota</taxon>
        <taxon>Desulfovibrionia</taxon>
        <taxon>Desulfovibrionales</taxon>
        <taxon>Desulfovibrionaceae</taxon>
        <taxon>Nitratidesulfovibrio</taxon>
    </lineage>
</organism>
<gene>
    <name evidence="1" type="ORF">FVW20_11350</name>
</gene>
<comment type="caution">
    <text evidence="1">The sequence shown here is derived from an EMBL/GenBank/DDBJ whole genome shotgun (WGS) entry which is preliminary data.</text>
</comment>
<dbReference type="RefSeq" id="WP_196609688.1">
    <property type="nucleotide sequence ID" value="NZ_VRYY01000331.1"/>
</dbReference>